<dbReference type="EMBL" id="JAQOWY010000128">
    <property type="protein sequence ID" value="KAK1850078.1"/>
    <property type="molecule type" value="Genomic_DNA"/>
</dbReference>
<proteinExistence type="predicted"/>
<reference evidence="1" key="1">
    <citation type="submission" date="2023-01" db="EMBL/GenBank/DDBJ databases">
        <title>Colletotrichum chrysophilum M932 genome sequence.</title>
        <authorList>
            <person name="Baroncelli R."/>
        </authorList>
    </citation>
    <scope>NUCLEOTIDE SEQUENCE</scope>
    <source>
        <strain evidence="1">M932</strain>
    </source>
</reference>
<dbReference type="SUPFAM" id="SSF57667">
    <property type="entry name" value="beta-beta-alpha zinc fingers"/>
    <property type="match status" value="1"/>
</dbReference>
<evidence type="ECO:0000313" key="2">
    <source>
        <dbReference type="Proteomes" id="UP001243330"/>
    </source>
</evidence>
<evidence type="ECO:0000313" key="1">
    <source>
        <dbReference type="EMBL" id="KAK1850078.1"/>
    </source>
</evidence>
<organism evidence="1 2">
    <name type="scientific">Colletotrichum chrysophilum</name>
    <dbReference type="NCBI Taxonomy" id="1836956"/>
    <lineage>
        <taxon>Eukaryota</taxon>
        <taxon>Fungi</taxon>
        <taxon>Dikarya</taxon>
        <taxon>Ascomycota</taxon>
        <taxon>Pezizomycotina</taxon>
        <taxon>Sordariomycetes</taxon>
        <taxon>Hypocreomycetidae</taxon>
        <taxon>Glomerellales</taxon>
        <taxon>Glomerellaceae</taxon>
        <taxon>Colletotrichum</taxon>
        <taxon>Colletotrichum gloeosporioides species complex</taxon>
    </lineage>
</organism>
<gene>
    <name evidence="1" type="ORF">CCHR01_07316</name>
</gene>
<protein>
    <recommendedName>
        <fullName evidence="3">C2H2-type domain-containing protein</fullName>
    </recommendedName>
</protein>
<dbReference type="AlphaFoldDB" id="A0AAD9ALF8"/>
<dbReference type="InterPro" id="IPR036236">
    <property type="entry name" value="Znf_C2H2_sf"/>
</dbReference>
<accession>A0AAD9ALF8</accession>
<keyword evidence="2" id="KW-1185">Reference proteome</keyword>
<sequence>MRKHYKSHFNLPRFVCLCGKKFTKKDNLNRHADRFTKRDMLERL</sequence>
<name>A0AAD9ALF8_9PEZI</name>
<dbReference type="Proteomes" id="UP001243330">
    <property type="component" value="Unassembled WGS sequence"/>
</dbReference>
<dbReference type="Gene3D" id="3.30.160.60">
    <property type="entry name" value="Classic Zinc Finger"/>
    <property type="match status" value="1"/>
</dbReference>
<evidence type="ECO:0008006" key="3">
    <source>
        <dbReference type="Google" id="ProtNLM"/>
    </source>
</evidence>
<comment type="caution">
    <text evidence="1">The sequence shown here is derived from an EMBL/GenBank/DDBJ whole genome shotgun (WGS) entry which is preliminary data.</text>
</comment>